<evidence type="ECO:0000256" key="6">
    <source>
        <dbReference type="ARBA" id="ARBA00022741"/>
    </source>
</evidence>
<keyword evidence="7 11" id="KW-0418">Kinase</keyword>
<dbReference type="CDD" id="cd04254">
    <property type="entry name" value="AAK_UMPK-PyrH-Ec"/>
    <property type="match status" value="1"/>
</dbReference>
<dbReference type="InterPro" id="IPR001048">
    <property type="entry name" value="Asp/Glu/Uridylate_kinase"/>
</dbReference>
<comment type="subcellular location">
    <subcellularLocation>
        <location evidence="1 11">Cytoplasm</location>
    </subcellularLocation>
</comment>
<comment type="pathway">
    <text evidence="2 11">Pyrimidine metabolism; CTP biosynthesis via de novo pathway; UDP from UMP (UMPK route): step 1/1.</text>
</comment>
<evidence type="ECO:0000313" key="14">
    <source>
        <dbReference type="Proteomes" id="UP000198749"/>
    </source>
</evidence>
<proteinExistence type="inferred from homology"/>
<dbReference type="Proteomes" id="UP000198749">
    <property type="component" value="Unassembled WGS sequence"/>
</dbReference>
<sequence length="252" mass="27049">MPASNKHSKYKRILLKLSGEALMGEANFGIDPKVLNRMALEIGQLVGIGVQVGMVIGGGNLFRGAALSAAGLDRVTGDHMGMLATVMNALAMRDALERCNIATRVMSAIPMRGVVDDYDRRNAVRYLNQGDVVIFSAGTGNPFFTTDSAACLRGIEIDADVVIKATKVDGVYTADPMKDPSAKRYLHLTFDEALDKQLGVMDLTAICLARDHDMPVRVFNMNKPGALANLIVGSDEGTVIDNNETVGDIYAE</sequence>
<dbReference type="FunFam" id="3.40.1160.10:FF:000001">
    <property type="entry name" value="Uridylate kinase"/>
    <property type="match status" value="1"/>
</dbReference>
<dbReference type="EC" id="2.7.4.22" evidence="11"/>
<feature type="binding site" evidence="11">
    <location>
        <position position="172"/>
    </location>
    <ligand>
        <name>ATP</name>
        <dbReference type="ChEBI" id="CHEBI:30616"/>
    </ligand>
</feature>
<keyword evidence="9 11" id="KW-0665">Pyrimidine biosynthesis</keyword>
<reference evidence="14" key="1">
    <citation type="submission" date="2016-10" db="EMBL/GenBank/DDBJ databases">
        <authorList>
            <person name="Varghese N."/>
            <person name="Submissions S."/>
        </authorList>
    </citation>
    <scope>NUCLEOTIDE SEQUENCE [LARGE SCALE GENOMIC DNA]</scope>
    <source>
        <strain evidence="14">DSM 18887</strain>
    </source>
</reference>
<accession>A0A1H9KAJ8</accession>
<evidence type="ECO:0000256" key="4">
    <source>
        <dbReference type="ARBA" id="ARBA00022490"/>
    </source>
</evidence>
<protein>
    <recommendedName>
        <fullName evidence="11">Uridylate kinase</fullName>
        <shortName evidence="11">UK</shortName>
        <ecNumber evidence="11">2.7.4.22</ecNumber>
    </recommendedName>
    <alternativeName>
        <fullName evidence="11">Uridine monophosphate kinase</fullName>
        <shortName evidence="11">UMP kinase</shortName>
        <shortName evidence="11">UMPK</shortName>
    </alternativeName>
</protein>
<dbReference type="PIRSF" id="PIRSF005650">
    <property type="entry name" value="Uridylate_kin"/>
    <property type="match status" value="1"/>
</dbReference>
<dbReference type="GO" id="GO:0006225">
    <property type="term" value="P:UDP biosynthetic process"/>
    <property type="evidence" value="ECO:0007669"/>
    <property type="project" value="TreeGrafter"/>
</dbReference>
<keyword evidence="8 11" id="KW-0067">ATP-binding</keyword>
<comment type="catalytic activity">
    <reaction evidence="10 11">
        <text>UMP + ATP = UDP + ADP</text>
        <dbReference type="Rhea" id="RHEA:24400"/>
        <dbReference type="ChEBI" id="CHEBI:30616"/>
        <dbReference type="ChEBI" id="CHEBI:57865"/>
        <dbReference type="ChEBI" id="CHEBI:58223"/>
        <dbReference type="ChEBI" id="CHEBI:456216"/>
        <dbReference type="EC" id="2.7.4.22"/>
    </reaction>
</comment>
<evidence type="ECO:0000256" key="2">
    <source>
        <dbReference type="ARBA" id="ARBA00004791"/>
    </source>
</evidence>
<dbReference type="EMBL" id="FOGB01000012">
    <property type="protein sequence ID" value="SEQ96102.1"/>
    <property type="molecule type" value="Genomic_DNA"/>
</dbReference>
<dbReference type="PANTHER" id="PTHR42833:SF4">
    <property type="entry name" value="URIDYLATE KINASE PUMPKIN, CHLOROPLASTIC"/>
    <property type="match status" value="1"/>
</dbReference>
<dbReference type="InterPro" id="IPR036393">
    <property type="entry name" value="AceGlu_kinase-like_sf"/>
</dbReference>
<dbReference type="GO" id="GO:0044210">
    <property type="term" value="P:'de novo' CTP biosynthetic process"/>
    <property type="evidence" value="ECO:0007669"/>
    <property type="project" value="UniProtKB-UniRule"/>
</dbReference>
<feature type="domain" description="Aspartate/glutamate/uridylate kinase" evidence="12">
    <location>
        <begin position="11"/>
        <end position="220"/>
    </location>
</feature>
<gene>
    <name evidence="11" type="primary">pyrH</name>
    <name evidence="13" type="ORF">SAMN03080615_03412</name>
</gene>
<dbReference type="AlphaFoldDB" id="A0A1H9KAJ8"/>
<feature type="binding site" evidence="11">
    <location>
        <position position="166"/>
    </location>
    <ligand>
        <name>ATP</name>
        <dbReference type="ChEBI" id="CHEBI:30616"/>
    </ligand>
</feature>
<comment type="subunit">
    <text evidence="11">Homohexamer.</text>
</comment>
<feature type="binding site" evidence="11">
    <location>
        <position position="63"/>
    </location>
    <ligand>
        <name>ATP</name>
        <dbReference type="ChEBI" id="CHEBI:30616"/>
    </ligand>
</feature>
<dbReference type="HAMAP" id="MF_01220_B">
    <property type="entry name" value="PyrH_B"/>
    <property type="match status" value="1"/>
</dbReference>
<dbReference type="SUPFAM" id="SSF53633">
    <property type="entry name" value="Carbamate kinase-like"/>
    <property type="match status" value="1"/>
</dbReference>
<evidence type="ECO:0000256" key="8">
    <source>
        <dbReference type="ARBA" id="ARBA00022840"/>
    </source>
</evidence>
<feature type="binding site" evidence="11">
    <location>
        <position position="175"/>
    </location>
    <ligand>
        <name>ATP</name>
        <dbReference type="ChEBI" id="CHEBI:30616"/>
    </ligand>
</feature>
<feature type="binding site" evidence="11">
    <location>
        <position position="59"/>
    </location>
    <ligand>
        <name>ATP</name>
        <dbReference type="ChEBI" id="CHEBI:30616"/>
    </ligand>
</feature>
<dbReference type="GO" id="GO:0005524">
    <property type="term" value="F:ATP binding"/>
    <property type="evidence" value="ECO:0007669"/>
    <property type="project" value="UniProtKB-KW"/>
</dbReference>
<evidence type="ECO:0000259" key="12">
    <source>
        <dbReference type="Pfam" id="PF00696"/>
    </source>
</evidence>
<comment type="caution">
    <text evidence="11">Lacks conserved residue(s) required for the propagation of feature annotation.</text>
</comment>
<dbReference type="Gene3D" id="3.40.1160.10">
    <property type="entry name" value="Acetylglutamate kinase-like"/>
    <property type="match status" value="1"/>
</dbReference>
<dbReference type="InterPro" id="IPR011817">
    <property type="entry name" value="Uridylate_kinase"/>
</dbReference>
<comment type="function">
    <text evidence="11">Catalyzes the reversible phosphorylation of UMP to UDP.</text>
</comment>
<dbReference type="Pfam" id="PF00696">
    <property type="entry name" value="AA_kinase"/>
    <property type="match status" value="1"/>
</dbReference>
<dbReference type="GO" id="GO:0033862">
    <property type="term" value="F:UMP kinase activity"/>
    <property type="evidence" value="ECO:0007669"/>
    <property type="project" value="UniProtKB-EC"/>
</dbReference>
<evidence type="ECO:0000313" key="13">
    <source>
        <dbReference type="EMBL" id="SEQ96102.1"/>
    </source>
</evidence>
<dbReference type="OrthoDB" id="9807458at2"/>
<dbReference type="InterPro" id="IPR015963">
    <property type="entry name" value="Uridylate_kinase_bac"/>
</dbReference>
<evidence type="ECO:0000256" key="9">
    <source>
        <dbReference type="ARBA" id="ARBA00022975"/>
    </source>
</evidence>
<feature type="binding site" evidence="11">
    <location>
        <position position="58"/>
    </location>
    <ligand>
        <name>UMP</name>
        <dbReference type="ChEBI" id="CHEBI:57865"/>
    </ligand>
</feature>
<dbReference type="GO" id="GO:0005829">
    <property type="term" value="C:cytosol"/>
    <property type="evidence" value="ECO:0007669"/>
    <property type="project" value="TreeGrafter"/>
</dbReference>
<evidence type="ECO:0000256" key="1">
    <source>
        <dbReference type="ARBA" id="ARBA00004496"/>
    </source>
</evidence>
<feature type="binding site" evidence="11">
    <location>
        <begin position="139"/>
        <end position="146"/>
    </location>
    <ligand>
        <name>UMP</name>
        <dbReference type="ChEBI" id="CHEBI:57865"/>
    </ligand>
</feature>
<comment type="activity regulation">
    <text evidence="11">Inhibited by UTP.</text>
</comment>
<feature type="binding site" evidence="11">
    <location>
        <position position="78"/>
    </location>
    <ligand>
        <name>UMP</name>
        <dbReference type="ChEBI" id="CHEBI:57865"/>
    </ligand>
</feature>
<dbReference type="NCBIfam" id="TIGR02075">
    <property type="entry name" value="pyrH_bact"/>
    <property type="match status" value="1"/>
</dbReference>
<organism evidence="13 14">
    <name type="scientific">Amphritea atlantica</name>
    <dbReference type="NCBI Taxonomy" id="355243"/>
    <lineage>
        <taxon>Bacteria</taxon>
        <taxon>Pseudomonadati</taxon>
        <taxon>Pseudomonadota</taxon>
        <taxon>Gammaproteobacteria</taxon>
        <taxon>Oceanospirillales</taxon>
        <taxon>Oceanospirillaceae</taxon>
        <taxon>Amphritea</taxon>
    </lineage>
</organism>
<evidence type="ECO:0000256" key="5">
    <source>
        <dbReference type="ARBA" id="ARBA00022679"/>
    </source>
</evidence>
<dbReference type="RefSeq" id="WP_091360617.1">
    <property type="nucleotide sequence ID" value="NZ_AP025284.1"/>
</dbReference>
<keyword evidence="14" id="KW-1185">Reference proteome</keyword>
<comment type="similarity">
    <text evidence="3 11">Belongs to the UMP kinase family.</text>
</comment>
<keyword evidence="6 11" id="KW-0547">Nucleotide-binding</keyword>
<feature type="binding site" evidence="11">
    <location>
        <begin position="16"/>
        <end position="19"/>
    </location>
    <ligand>
        <name>ATP</name>
        <dbReference type="ChEBI" id="CHEBI:30616"/>
    </ligand>
</feature>
<keyword evidence="4 11" id="KW-0963">Cytoplasm</keyword>
<name>A0A1H9KAJ8_9GAMM</name>
<evidence type="ECO:0000256" key="11">
    <source>
        <dbReference type="HAMAP-Rule" id="MF_01220"/>
    </source>
</evidence>
<evidence type="ECO:0000256" key="3">
    <source>
        <dbReference type="ARBA" id="ARBA00007614"/>
    </source>
</evidence>
<evidence type="ECO:0000256" key="10">
    <source>
        <dbReference type="ARBA" id="ARBA00047767"/>
    </source>
</evidence>
<dbReference type="STRING" id="355243.SAMN03080615_03412"/>
<dbReference type="UniPathway" id="UPA00159">
    <property type="reaction ID" value="UER00275"/>
</dbReference>
<keyword evidence="5 11" id="KW-0808">Transferase</keyword>
<evidence type="ECO:0000256" key="7">
    <source>
        <dbReference type="ARBA" id="ARBA00022777"/>
    </source>
</evidence>
<dbReference type="PANTHER" id="PTHR42833">
    <property type="entry name" value="URIDYLATE KINASE"/>
    <property type="match status" value="1"/>
</dbReference>